<dbReference type="EMBL" id="KC246783">
    <property type="protein sequence ID" value="AHF24081.1"/>
    <property type="molecule type" value="Genomic_DNA"/>
</dbReference>
<dbReference type="AlphaFoldDB" id="W0FH84"/>
<name>W0FH84_9BACT</name>
<protein>
    <submittedName>
        <fullName evidence="1">Major tail protein B</fullName>
    </submittedName>
</protein>
<proteinExistence type="predicted"/>
<sequence length="194" mass="21340">MSFSSAEVYSPYELDQLAIKVAGAESYVRNDCVGTFNVERGTRTVSKKCKGNTTKRKTKPTGEGSIEIHAHILLDLYRALNGMTNEGLQPGVYAFDNTVPMPECSITAKVKDEDDNVMYKAFPRCKIEEINKLEITNGSEEVAEVSMKLAFMPDAYNKGEYEALEAELTGSVLTAENWMTEFSSALAQASSGNH</sequence>
<organism evidence="1">
    <name type="scientific">uncultured bacterium Contig643</name>
    <dbReference type="NCBI Taxonomy" id="1393602"/>
    <lineage>
        <taxon>Bacteria</taxon>
        <taxon>environmental samples</taxon>
    </lineage>
</organism>
<reference evidence="1" key="1">
    <citation type="journal article" date="2013" name="PLoS ONE">
        <title>Metagenomic insights into the carbohydrate-active enzymes carried by the microorganisms adhering to solid digesta in the rumen of cows.</title>
        <authorList>
            <person name="Wang L."/>
            <person name="Hatem A."/>
            <person name="Catalyurek U.V."/>
            <person name="Morrison M."/>
            <person name="Yu Z."/>
        </authorList>
    </citation>
    <scope>NUCLEOTIDE SEQUENCE</scope>
</reference>
<accession>W0FH84</accession>
<evidence type="ECO:0000313" key="1">
    <source>
        <dbReference type="EMBL" id="AHF24081.1"/>
    </source>
</evidence>